<dbReference type="Proteomes" id="UP001271648">
    <property type="component" value="Unassembled WGS sequence"/>
</dbReference>
<feature type="chain" id="PRO_5043600372" description="Lipoprotein" evidence="2">
    <location>
        <begin position="23"/>
        <end position="226"/>
    </location>
</feature>
<evidence type="ECO:0000313" key="4">
    <source>
        <dbReference type="Proteomes" id="UP001271648"/>
    </source>
</evidence>
<accession>A0AAW9A4B1</accession>
<feature type="signal peptide" evidence="2">
    <location>
        <begin position="1"/>
        <end position="22"/>
    </location>
</feature>
<name>A0AAW9A4B1_9BACL</name>
<dbReference type="RefSeq" id="WP_317939987.1">
    <property type="nucleotide sequence ID" value="NZ_JAUBDJ010000001.1"/>
</dbReference>
<gene>
    <name evidence="3" type="ORF">QTL97_00640</name>
</gene>
<dbReference type="PROSITE" id="PS51257">
    <property type="entry name" value="PROKAR_LIPOPROTEIN"/>
    <property type="match status" value="1"/>
</dbReference>
<comment type="caution">
    <text evidence="3">The sequence shown here is derived from an EMBL/GenBank/DDBJ whole genome shotgun (WGS) entry which is preliminary data.</text>
</comment>
<feature type="region of interest" description="Disordered" evidence="1">
    <location>
        <begin position="26"/>
        <end position="48"/>
    </location>
</feature>
<dbReference type="AlphaFoldDB" id="A0AAW9A4B1"/>
<proteinExistence type="predicted"/>
<sequence>MRMYRLLILLVFSTLLIMGCSSKTTTLNNSGNSGESNDPDQVTENGNNQVKETVDKSLKDYFMPDGSKAHFLGEGNEFAELDLTFAMPYENIVGVHENNGGVTIRHIYKIEENQITIINHTPVDMNEDFPSLSEIEAMEPEGIYLKKPFEVGTTFGKWKITETGVTVETPYQKFDNAFVIESKENNAVNRKYFVEGYGEVKREAIMEVENNEKFIVTSTLESVTKP</sequence>
<evidence type="ECO:0000313" key="3">
    <source>
        <dbReference type="EMBL" id="MDW0115445.1"/>
    </source>
</evidence>
<evidence type="ECO:0000256" key="2">
    <source>
        <dbReference type="SAM" id="SignalP"/>
    </source>
</evidence>
<dbReference type="EMBL" id="JAUBDJ010000001">
    <property type="protein sequence ID" value="MDW0115445.1"/>
    <property type="molecule type" value="Genomic_DNA"/>
</dbReference>
<evidence type="ECO:0000256" key="1">
    <source>
        <dbReference type="SAM" id="MobiDB-lite"/>
    </source>
</evidence>
<evidence type="ECO:0008006" key="5">
    <source>
        <dbReference type="Google" id="ProtNLM"/>
    </source>
</evidence>
<keyword evidence="2" id="KW-0732">Signal</keyword>
<organism evidence="3 4">
    <name type="scientific">Sporosarcina thermotolerans</name>
    <dbReference type="NCBI Taxonomy" id="633404"/>
    <lineage>
        <taxon>Bacteria</taxon>
        <taxon>Bacillati</taxon>
        <taxon>Bacillota</taxon>
        <taxon>Bacilli</taxon>
        <taxon>Bacillales</taxon>
        <taxon>Caryophanaceae</taxon>
        <taxon>Sporosarcina</taxon>
    </lineage>
</organism>
<keyword evidence="4" id="KW-1185">Reference proteome</keyword>
<reference evidence="3 4" key="1">
    <citation type="submission" date="2023-06" db="EMBL/GenBank/DDBJ databases">
        <title>Sporosarcina sp. nov., isolated from Korean traditional fermented seafood 'Jeotgal'.</title>
        <authorList>
            <person name="Yang A.I."/>
            <person name="Shin N.-R."/>
        </authorList>
    </citation>
    <scope>NUCLEOTIDE SEQUENCE [LARGE SCALE GENOMIC DNA]</scope>
    <source>
        <strain evidence="3 4">KCTC43456</strain>
    </source>
</reference>
<protein>
    <recommendedName>
        <fullName evidence="5">Lipoprotein</fullName>
    </recommendedName>
</protein>